<proteinExistence type="predicted"/>
<sequence>MSASHSDRQISKVGGRVDHDDDDEDKHGGGSSGRDSVHVKKKNTRKKKEKKQRSGYGCDGDFAKSKKVALLQFTMAKKYLKHRRENSNKWPSSSSSANATTTTGKRIVGSCFCLKQPFTLESPAESHTSDPNDPKFTFEMLKTLIEKNDFYSIECDPHLDATPLSSSNKNYG</sequence>
<gene>
    <name evidence="2" type="ORF">MANES_08G106200v8</name>
</gene>
<comment type="caution">
    <text evidence="2">The sequence shown here is derived from an EMBL/GenBank/DDBJ whole genome shotgun (WGS) entry which is preliminary data.</text>
</comment>
<accession>A0A2C9VF69</accession>
<feature type="compositionally biased region" description="Basic and acidic residues" evidence="1">
    <location>
        <begin position="1"/>
        <end position="19"/>
    </location>
</feature>
<organism evidence="2 3">
    <name type="scientific">Manihot esculenta</name>
    <name type="common">Cassava</name>
    <name type="synonym">Jatropha manihot</name>
    <dbReference type="NCBI Taxonomy" id="3983"/>
    <lineage>
        <taxon>Eukaryota</taxon>
        <taxon>Viridiplantae</taxon>
        <taxon>Streptophyta</taxon>
        <taxon>Embryophyta</taxon>
        <taxon>Tracheophyta</taxon>
        <taxon>Spermatophyta</taxon>
        <taxon>Magnoliopsida</taxon>
        <taxon>eudicotyledons</taxon>
        <taxon>Gunneridae</taxon>
        <taxon>Pentapetalae</taxon>
        <taxon>rosids</taxon>
        <taxon>fabids</taxon>
        <taxon>Malpighiales</taxon>
        <taxon>Euphorbiaceae</taxon>
        <taxon>Crotonoideae</taxon>
        <taxon>Manihoteae</taxon>
        <taxon>Manihot</taxon>
    </lineage>
</organism>
<dbReference type="PANTHER" id="PTHR35123">
    <property type="entry name" value="OS07G0633900 PROTEIN-RELATED"/>
    <property type="match status" value="1"/>
</dbReference>
<keyword evidence="3" id="KW-1185">Reference proteome</keyword>
<evidence type="ECO:0000313" key="2">
    <source>
        <dbReference type="EMBL" id="OAY43891.1"/>
    </source>
</evidence>
<dbReference type="Gramene" id="Manes.08G106200.3.v8.1">
    <property type="protein sequence ID" value="Manes.08G106200.3.v8.1.CDS.1"/>
    <property type="gene ID" value="Manes.08G106200.v8.1"/>
</dbReference>
<dbReference type="AlphaFoldDB" id="A0A2C9VF69"/>
<protein>
    <submittedName>
        <fullName evidence="2">Uncharacterized protein</fullName>
    </submittedName>
</protein>
<feature type="compositionally biased region" description="Low complexity" evidence="1">
    <location>
        <begin position="92"/>
        <end position="101"/>
    </location>
</feature>
<name>A0A2C9VF69_MANES</name>
<dbReference type="PANTHER" id="PTHR35123:SF2">
    <property type="entry name" value="UBIQUITIN CARBOXYL-TERMINAL HYDROLASE-LIKE PROTEIN"/>
    <property type="match status" value="1"/>
</dbReference>
<evidence type="ECO:0000256" key="1">
    <source>
        <dbReference type="SAM" id="MobiDB-lite"/>
    </source>
</evidence>
<dbReference type="Proteomes" id="UP000091857">
    <property type="component" value="Chromosome 8"/>
</dbReference>
<evidence type="ECO:0000313" key="3">
    <source>
        <dbReference type="Proteomes" id="UP000091857"/>
    </source>
</evidence>
<feature type="region of interest" description="Disordered" evidence="1">
    <location>
        <begin position="82"/>
        <end position="101"/>
    </location>
</feature>
<dbReference type="EMBL" id="CM004394">
    <property type="protein sequence ID" value="OAY43891.1"/>
    <property type="molecule type" value="Genomic_DNA"/>
</dbReference>
<feature type="compositionally biased region" description="Basic residues" evidence="1">
    <location>
        <begin position="39"/>
        <end position="53"/>
    </location>
</feature>
<reference evidence="3" key="1">
    <citation type="journal article" date="2016" name="Nat. Biotechnol.">
        <title>Sequencing wild and cultivated cassava and related species reveals extensive interspecific hybridization and genetic diversity.</title>
        <authorList>
            <person name="Bredeson J.V."/>
            <person name="Lyons J.B."/>
            <person name="Prochnik S.E."/>
            <person name="Wu G.A."/>
            <person name="Ha C.M."/>
            <person name="Edsinger-Gonzales E."/>
            <person name="Grimwood J."/>
            <person name="Schmutz J."/>
            <person name="Rabbi I.Y."/>
            <person name="Egesi C."/>
            <person name="Nauluvula P."/>
            <person name="Lebot V."/>
            <person name="Ndunguru J."/>
            <person name="Mkamilo G."/>
            <person name="Bart R.S."/>
            <person name="Setter T.L."/>
            <person name="Gleadow R.M."/>
            <person name="Kulakow P."/>
            <person name="Ferguson M.E."/>
            <person name="Rounsley S."/>
            <person name="Rokhsar D.S."/>
        </authorList>
    </citation>
    <scope>NUCLEOTIDE SEQUENCE [LARGE SCALE GENOMIC DNA]</scope>
    <source>
        <strain evidence="3">cv. AM560-2</strain>
    </source>
</reference>
<feature type="region of interest" description="Disordered" evidence="1">
    <location>
        <begin position="1"/>
        <end position="61"/>
    </location>
</feature>